<dbReference type="SUPFAM" id="SSF53474">
    <property type="entry name" value="alpha/beta-Hydrolases"/>
    <property type="match status" value="1"/>
</dbReference>
<reference evidence="5" key="1">
    <citation type="journal article" date="2014" name="Int. J. Syst. Evol. Microbiol.">
        <title>Complete genome sequence of Corynebacterium casei LMG S-19264T (=DSM 44701T), isolated from a smear-ripened cheese.</title>
        <authorList>
            <consortium name="US DOE Joint Genome Institute (JGI-PGF)"/>
            <person name="Walter F."/>
            <person name="Albersmeier A."/>
            <person name="Kalinowski J."/>
            <person name="Ruckert C."/>
        </authorList>
    </citation>
    <scope>NUCLEOTIDE SEQUENCE</scope>
    <source>
        <strain evidence="5">JCM 18487</strain>
    </source>
</reference>
<dbReference type="InterPro" id="IPR019826">
    <property type="entry name" value="Carboxylesterase_B_AS"/>
</dbReference>
<dbReference type="InterPro" id="IPR050309">
    <property type="entry name" value="Type-B_Carboxylest/Lipase"/>
</dbReference>
<name>A0A917NNX3_9BACL</name>
<evidence type="ECO:0000256" key="1">
    <source>
        <dbReference type="ARBA" id="ARBA00005964"/>
    </source>
</evidence>
<dbReference type="InterPro" id="IPR029058">
    <property type="entry name" value="AB_hydrolase_fold"/>
</dbReference>
<dbReference type="InterPro" id="IPR002018">
    <property type="entry name" value="CarbesteraseB"/>
</dbReference>
<gene>
    <name evidence="5" type="ORF">GCM10010885_21640</name>
</gene>
<dbReference type="PROSITE" id="PS00941">
    <property type="entry name" value="CARBOXYLESTERASE_B_2"/>
    <property type="match status" value="1"/>
</dbReference>
<feature type="domain" description="Carboxylesterase type B" evidence="4">
    <location>
        <begin position="5"/>
        <end position="483"/>
    </location>
</feature>
<comment type="similarity">
    <text evidence="1 3">Belongs to the type-B carboxylesterase/lipase family.</text>
</comment>
<dbReference type="EC" id="3.1.1.-" evidence="3"/>
<protein>
    <recommendedName>
        <fullName evidence="3">Carboxylic ester hydrolase</fullName>
        <ecNumber evidence="3">3.1.1.-</ecNumber>
    </recommendedName>
</protein>
<dbReference type="RefSeq" id="WP_188883062.1">
    <property type="nucleotide sequence ID" value="NZ_BMOY01000041.1"/>
</dbReference>
<reference evidence="5" key="2">
    <citation type="submission" date="2020-09" db="EMBL/GenBank/DDBJ databases">
        <authorList>
            <person name="Sun Q."/>
            <person name="Ohkuma M."/>
        </authorList>
    </citation>
    <scope>NUCLEOTIDE SEQUENCE</scope>
    <source>
        <strain evidence="5">JCM 18487</strain>
    </source>
</reference>
<evidence type="ECO:0000256" key="3">
    <source>
        <dbReference type="RuleBase" id="RU361235"/>
    </source>
</evidence>
<dbReference type="PROSITE" id="PS00122">
    <property type="entry name" value="CARBOXYLESTERASE_B_1"/>
    <property type="match status" value="1"/>
</dbReference>
<dbReference type="Proteomes" id="UP000637695">
    <property type="component" value="Unassembled WGS sequence"/>
</dbReference>
<dbReference type="Gene3D" id="3.40.50.1820">
    <property type="entry name" value="alpha/beta hydrolase"/>
    <property type="match status" value="1"/>
</dbReference>
<proteinExistence type="inferred from homology"/>
<dbReference type="GO" id="GO:0016787">
    <property type="term" value="F:hydrolase activity"/>
    <property type="evidence" value="ECO:0007669"/>
    <property type="project" value="UniProtKB-KW"/>
</dbReference>
<dbReference type="AlphaFoldDB" id="A0A917NNX3"/>
<comment type="caution">
    <text evidence="5">The sequence shown here is derived from an EMBL/GenBank/DDBJ whole genome shotgun (WGS) entry which is preliminary data.</text>
</comment>
<sequence>MSGVIVETTYGPVRGFTAHGVRQWRGIPYAKPPVGSRRFQPPEPPDPWGEVKSAFSFGPASLQAEDQTLANLVGASKLPESEDCLYLNIWAPADGGQHPVMVWIHGGAYTGGSGSINWYDGTAFAHHGVVLVTINYRLGALGFLYLGELFGPAFARSANLGLQDQVAALRWVKENIAAFGGDPNRITIFGESAGAGSVATLLTVPSARGLFHQAVMQSGSGALGVRTPDEALAFTHRFLSALGVAPGDAGTLLSLPGERFVAAAAALAEPGLPFGPVVDGQFLPQHPIAALADGAAPGIPVILGVTRDEFNLFLAGDPAWWQADEPVLRQRLRAFDPALPERVLDHYLARRQPREPAAKLSALLTYRVFVDPMLTTADILASRGNRVWMYRFDWASPVLEGRLGACHAMEIPFVFHNLQQAGVERFTGDSPARQPIADQMHQAWVAFAKTGDPNHPGGPAWPAYDLSRRALLAFGPETHVEEDPYGPERVVWRPAAPASGGPQVNA</sequence>
<evidence type="ECO:0000313" key="6">
    <source>
        <dbReference type="Proteomes" id="UP000637695"/>
    </source>
</evidence>
<evidence type="ECO:0000259" key="4">
    <source>
        <dbReference type="Pfam" id="PF00135"/>
    </source>
</evidence>
<dbReference type="EMBL" id="BMOY01000041">
    <property type="protein sequence ID" value="GGJ11950.1"/>
    <property type="molecule type" value="Genomic_DNA"/>
</dbReference>
<evidence type="ECO:0000313" key="5">
    <source>
        <dbReference type="EMBL" id="GGJ11950.1"/>
    </source>
</evidence>
<dbReference type="PANTHER" id="PTHR11559">
    <property type="entry name" value="CARBOXYLESTERASE"/>
    <property type="match status" value="1"/>
</dbReference>
<evidence type="ECO:0000256" key="2">
    <source>
        <dbReference type="ARBA" id="ARBA00022801"/>
    </source>
</evidence>
<dbReference type="InterPro" id="IPR019819">
    <property type="entry name" value="Carboxylesterase_B_CS"/>
</dbReference>
<keyword evidence="6" id="KW-1185">Reference proteome</keyword>
<keyword evidence="2 3" id="KW-0378">Hydrolase</keyword>
<accession>A0A917NNX3</accession>
<dbReference type="Pfam" id="PF00135">
    <property type="entry name" value="COesterase"/>
    <property type="match status" value="1"/>
</dbReference>
<organism evidence="5 6">
    <name type="scientific">Alicyclobacillus cellulosilyticus</name>
    <dbReference type="NCBI Taxonomy" id="1003997"/>
    <lineage>
        <taxon>Bacteria</taxon>
        <taxon>Bacillati</taxon>
        <taxon>Bacillota</taxon>
        <taxon>Bacilli</taxon>
        <taxon>Bacillales</taxon>
        <taxon>Alicyclobacillaceae</taxon>
        <taxon>Alicyclobacillus</taxon>
    </lineage>
</organism>